<feature type="compositionally biased region" description="Low complexity" evidence="1">
    <location>
        <begin position="87"/>
        <end position="122"/>
    </location>
</feature>
<proteinExistence type="predicted"/>
<evidence type="ECO:0000256" key="1">
    <source>
        <dbReference type="SAM" id="MobiDB-lite"/>
    </source>
</evidence>
<keyword evidence="4" id="KW-1185">Reference proteome</keyword>
<feature type="chain" id="PRO_5017317800" evidence="2">
    <location>
        <begin position="32"/>
        <end position="122"/>
    </location>
</feature>
<reference evidence="3 4" key="1">
    <citation type="journal article" date="2015" name="Int. J. Syst. Evol. Microbiol.">
        <title>Micromonospora costi sp. nov., isolated from a leaf of Costus speciosus.</title>
        <authorList>
            <person name="Thawai C."/>
        </authorList>
    </citation>
    <scope>NUCLEOTIDE SEQUENCE [LARGE SCALE GENOMIC DNA]</scope>
    <source>
        <strain evidence="3 4">CS1-12</strain>
    </source>
</reference>
<feature type="signal peptide" evidence="2">
    <location>
        <begin position="1"/>
        <end position="31"/>
    </location>
</feature>
<sequence>MWRAALRSLRELTRLAVAALALTVGLGGATAAPAGAHPGAPPQLSASALATGSGALRPDVAPAVSAGVDASAAERPAPATHRPVRRGGSAPVAAGTATTPVEAVTPADPGGRTPGRRGPPLA</sequence>
<evidence type="ECO:0000256" key="2">
    <source>
        <dbReference type="SAM" id="SignalP"/>
    </source>
</evidence>
<gene>
    <name evidence="3" type="ORF">D7193_08925</name>
</gene>
<name>A0A3B0AE98_9ACTN</name>
<dbReference type="Proteomes" id="UP000279968">
    <property type="component" value="Unassembled WGS sequence"/>
</dbReference>
<dbReference type="EMBL" id="RBAN01000001">
    <property type="protein sequence ID" value="RKN58634.1"/>
    <property type="molecule type" value="Genomic_DNA"/>
</dbReference>
<organism evidence="3 4">
    <name type="scientific">Micromonospora costi</name>
    <dbReference type="NCBI Taxonomy" id="1530042"/>
    <lineage>
        <taxon>Bacteria</taxon>
        <taxon>Bacillati</taxon>
        <taxon>Actinomycetota</taxon>
        <taxon>Actinomycetes</taxon>
        <taxon>Micromonosporales</taxon>
        <taxon>Micromonosporaceae</taxon>
        <taxon>Micromonospora</taxon>
    </lineage>
</organism>
<feature type="region of interest" description="Disordered" evidence="1">
    <location>
        <begin position="66"/>
        <end position="122"/>
    </location>
</feature>
<keyword evidence="2" id="KW-0732">Signal</keyword>
<evidence type="ECO:0000313" key="4">
    <source>
        <dbReference type="Proteomes" id="UP000279968"/>
    </source>
</evidence>
<accession>A0A3B0AE98</accession>
<comment type="caution">
    <text evidence="3">The sequence shown here is derived from an EMBL/GenBank/DDBJ whole genome shotgun (WGS) entry which is preliminary data.</text>
</comment>
<protein>
    <submittedName>
        <fullName evidence="3">Uncharacterized protein</fullName>
    </submittedName>
</protein>
<dbReference type="AlphaFoldDB" id="A0A3B0AE98"/>
<evidence type="ECO:0000313" key="3">
    <source>
        <dbReference type="EMBL" id="RKN58634.1"/>
    </source>
</evidence>